<evidence type="ECO:0000313" key="1">
    <source>
        <dbReference type="EMBL" id="MCT2398565.1"/>
    </source>
</evidence>
<evidence type="ECO:0008006" key="3">
    <source>
        <dbReference type="Google" id="ProtNLM"/>
    </source>
</evidence>
<gene>
    <name evidence="1" type="ORF">NZK81_03285</name>
</gene>
<organism evidence="1 2">
    <name type="scientific">Novosphingobium mangrovi</name>
    <name type="common">ex Huang et al. 2023</name>
    <dbReference type="NCBI Taxonomy" id="2976432"/>
    <lineage>
        <taxon>Bacteria</taxon>
        <taxon>Pseudomonadati</taxon>
        <taxon>Pseudomonadota</taxon>
        <taxon>Alphaproteobacteria</taxon>
        <taxon>Sphingomonadales</taxon>
        <taxon>Sphingomonadaceae</taxon>
        <taxon>Novosphingobium</taxon>
    </lineage>
</organism>
<keyword evidence="2" id="KW-1185">Reference proteome</keyword>
<proteinExistence type="predicted"/>
<dbReference type="EMBL" id="JANZXA010000001">
    <property type="protein sequence ID" value="MCT2398565.1"/>
    <property type="molecule type" value="Genomic_DNA"/>
</dbReference>
<comment type="caution">
    <text evidence="1">The sequence shown here is derived from an EMBL/GenBank/DDBJ whole genome shotgun (WGS) entry which is preliminary data.</text>
</comment>
<evidence type="ECO:0000313" key="2">
    <source>
        <dbReference type="Proteomes" id="UP001165583"/>
    </source>
</evidence>
<accession>A0ABT2I193</accession>
<protein>
    <recommendedName>
        <fullName evidence="3">DUF2958 domain-containing protein</fullName>
    </recommendedName>
</protein>
<name>A0ABT2I193_9SPHN</name>
<dbReference type="RefSeq" id="WP_260043774.1">
    <property type="nucleotide sequence ID" value="NZ_JANZXA010000001.1"/>
</dbReference>
<sequence length="91" mass="10355">MANIDANFLAQLPLDEMARVTFYKRDEITNDLICCEVVMNSQTWSFHEENVGWGLLIKHLENLPGFRSDWFSAVSQPPFAASETVAFSREG</sequence>
<dbReference type="Proteomes" id="UP001165583">
    <property type="component" value="Unassembled WGS sequence"/>
</dbReference>
<reference evidence="1" key="1">
    <citation type="submission" date="2022-09" db="EMBL/GenBank/DDBJ databases">
        <title>Novosphingobium sp. Nov., a polycyclic aromatic hydrocarbon-degrading bacterium isolated form mangrove sediments in HongKong.</title>
        <authorList>
            <person name="Hu Z."/>
        </authorList>
    </citation>
    <scope>NUCLEOTIDE SEQUENCE</scope>
    <source>
        <strain evidence="1">HK4-1</strain>
    </source>
</reference>